<feature type="domain" description="Fibronectin type-III" evidence="3">
    <location>
        <begin position="1257"/>
        <end position="1346"/>
    </location>
</feature>
<feature type="domain" description="Fibronectin type-III" evidence="3">
    <location>
        <begin position="1165"/>
        <end position="1252"/>
    </location>
</feature>
<evidence type="ECO:0000259" key="3">
    <source>
        <dbReference type="PROSITE" id="PS50853"/>
    </source>
</evidence>
<evidence type="ECO:0000256" key="1">
    <source>
        <dbReference type="ARBA" id="ARBA00022737"/>
    </source>
</evidence>
<feature type="signal peptide" evidence="2">
    <location>
        <begin position="1"/>
        <end position="23"/>
    </location>
</feature>
<reference evidence="4" key="2">
    <citation type="journal article" date="2021" name="PeerJ">
        <title>Extensive microbial diversity within the chicken gut microbiome revealed by metagenomics and culture.</title>
        <authorList>
            <person name="Gilroy R."/>
            <person name="Ravi A."/>
            <person name="Getino M."/>
            <person name="Pursley I."/>
            <person name="Horton D.L."/>
            <person name="Alikhan N.F."/>
            <person name="Baker D."/>
            <person name="Gharbi K."/>
            <person name="Hall N."/>
            <person name="Watson M."/>
            <person name="Adriaenssens E.M."/>
            <person name="Foster-Nyarko E."/>
            <person name="Jarju S."/>
            <person name="Secka A."/>
            <person name="Antonio M."/>
            <person name="Oren A."/>
            <person name="Chaudhuri R.R."/>
            <person name="La Ragione R."/>
            <person name="Hildebrand F."/>
            <person name="Pallen M.J."/>
        </authorList>
    </citation>
    <scope>NUCLEOTIDE SEQUENCE</scope>
    <source>
        <strain evidence="4">2889</strain>
    </source>
</reference>
<dbReference type="PANTHER" id="PTHR46708:SF2">
    <property type="entry name" value="FIBRONECTIN TYPE-III DOMAIN-CONTAINING PROTEIN"/>
    <property type="match status" value="1"/>
</dbReference>
<dbReference type="InterPro" id="IPR003961">
    <property type="entry name" value="FN3_dom"/>
</dbReference>
<sequence>MKKIAICCLALLMAAGMAIQTQAQSVAYYGFTEETGQAYTALTDATEVAGLSSATATFENLFFNATESIDYNETSALAGIPIGFDFLFDGKTYDKFVIGGIGFIVLGDNTSENVTLGSGMMRFWSPIIGICSDGSVYKLANTAIRYKTEGSAPNRVLTVEYTDMAYLEDMDVDNSLDYQIKLYEADSRIEMIFGSTMTFGNAYDWFSVGIRGENGAHFREPIDGDWSATQYESNYTTVSNTTFPEGLKYTFTLPEPCQAPTASVSDLALTATSTMVTGEATVEEGAADGYIVVASTAEITGVPEAGTYAVGDDLLGGKVLAVEELSGTSISFEDGDERYGSALLPNTTYYYAIYLYNFKCSGEPQYGPIALESIATNTSAPASLKVVSLSGEEIKLTVTANDKEEDVLVAVTDVLGTDAAGNRILIGDFGYPEADAEVGDTIWKVTEDYSGNVSRSFGGTVLYTGSASDAISFTEGLEDNTIYHFAAFSLGENGQYSSLFAQADTLTPAVLPFEADFGTMPCYTYPYGWEGSSEDFMVQRPYNGVGSVSAVFAAPTAGETGEGQLVLPPIDIPEGNGVRLVLNYGISSYKSRFDNSFNRADWTDNDSIVFEYSVEGSDNWIKAFALTKLNADEFPSGSETYVRNIDYKGISGKDVRLRMRYIYTFGFQTTMDIAAISVLEIPDCDYPVSVWIPDSSIIGSKALLDWTPGASEENAWNISFAMQDAEGNWGEWTPAENVNAHPYNVDGLLSNRIYKARVQAFCGEGSTSDWVESDEFNSGWTVSFLEDFNNLPIDQSSWMASITMPAYWNVLVSRTDEDTLVASEMITGMVDFLDWKSAEMAIPGESNASLGIAMNRQDIMTMVQLPLVELEADQSPYLTFDAVFALFNEDGDFESFAGDATTLPEDFKMYLLASQDDGETFLMNEALQTWDAEQLAAFGDSTRVEIPLTNLEGKVSLALAVFGNYDYQATNYVLYLDNVGILYQCAVAQDLEVSNLTKTSATLTWREELTVEEWIVKLESEDGVVFNTTSQNSITLTDLAEATDYIAHVGHLCGTDTSDWASVPFTTGGVECNPVANLAVSGITQTSATLSWEGSALSYRVRIRPVGQENYSVYTTTETTYTFSNLLAETEYEGGVQAICGQAVTDTSAYVAFDPFTTGAVTCFPPTALTVSEVGWNSATLTWEGEAEDYQMEWRVENTTVSLGRQMVAGAKTGTIAGLEAKTPYQARVRSICSAGDTSAWCDWLNFATTEVTECPVPTNLRVESLTETSATLLWDADEQNEGFILRYRQAVATVWDSVKNLTETQYELTGLEPQTAYTWSVMASCSEGRYSGWGSQGTTNFTTEGVGNEGDEESGLFLTASRHQIHVMNPSALPIERIRVYNLSGAMAEDYVIRSNENVILTTALSTQVVVVEVLTPNNKAYRFKVMLP</sequence>
<evidence type="ECO:0000313" key="5">
    <source>
        <dbReference type="Proteomes" id="UP000823612"/>
    </source>
</evidence>
<dbReference type="PROSITE" id="PS50853">
    <property type="entry name" value="FN3"/>
    <property type="match status" value="4"/>
</dbReference>
<protein>
    <submittedName>
        <fullName evidence="4">Fibronectin type III domain-containing protein</fullName>
    </submittedName>
</protein>
<dbReference type="Pfam" id="PF00041">
    <property type="entry name" value="fn3"/>
    <property type="match status" value="3"/>
</dbReference>
<dbReference type="CDD" id="cd00063">
    <property type="entry name" value="FN3"/>
    <property type="match status" value="4"/>
</dbReference>
<comment type="caution">
    <text evidence="4">The sequence shown here is derived from an EMBL/GenBank/DDBJ whole genome shotgun (WGS) entry which is preliminary data.</text>
</comment>
<accession>A0A9D9DS32</accession>
<dbReference type="PANTHER" id="PTHR46708">
    <property type="entry name" value="TENASCIN"/>
    <property type="match status" value="1"/>
</dbReference>
<dbReference type="Gene3D" id="2.60.40.10">
    <property type="entry name" value="Immunoglobulins"/>
    <property type="match status" value="5"/>
</dbReference>
<gene>
    <name evidence="4" type="ORF">IAB08_00025</name>
</gene>
<feature type="chain" id="PRO_5038964184" evidence="2">
    <location>
        <begin position="24"/>
        <end position="1430"/>
    </location>
</feature>
<reference evidence="4" key="1">
    <citation type="submission" date="2020-10" db="EMBL/GenBank/DDBJ databases">
        <authorList>
            <person name="Gilroy R."/>
        </authorList>
    </citation>
    <scope>NUCLEOTIDE SEQUENCE</scope>
    <source>
        <strain evidence="4">2889</strain>
    </source>
</reference>
<organism evidence="4 5">
    <name type="scientific">Candidatus Pullibacteroides excrementavium</name>
    <dbReference type="NCBI Taxonomy" id="2840905"/>
    <lineage>
        <taxon>Bacteria</taxon>
        <taxon>Pseudomonadati</taxon>
        <taxon>Bacteroidota</taxon>
        <taxon>Bacteroidia</taxon>
        <taxon>Bacteroidales</taxon>
        <taxon>Candidatus Pullibacteroides</taxon>
    </lineage>
</organism>
<dbReference type="InterPro" id="IPR013783">
    <property type="entry name" value="Ig-like_fold"/>
</dbReference>
<keyword evidence="2" id="KW-0732">Signal</keyword>
<evidence type="ECO:0000256" key="2">
    <source>
        <dbReference type="SAM" id="SignalP"/>
    </source>
</evidence>
<keyword evidence="1" id="KW-0677">Repeat</keyword>
<proteinExistence type="predicted"/>
<dbReference type="EMBL" id="JADIMZ010000001">
    <property type="protein sequence ID" value="MBO8431668.1"/>
    <property type="molecule type" value="Genomic_DNA"/>
</dbReference>
<dbReference type="InterPro" id="IPR050991">
    <property type="entry name" value="ECM_Regulatory_Proteins"/>
</dbReference>
<dbReference type="SMART" id="SM00060">
    <property type="entry name" value="FN3"/>
    <property type="match status" value="5"/>
</dbReference>
<dbReference type="Proteomes" id="UP000823612">
    <property type="component" value="Unassembled WGS sequence"/>
</dbReference>
<dbReference type="InterPro" id="IPR036116">
    <property type="entry name" value="FN3_sf"/>
</dbReference>
<evidence type="ECO:0000313" key="4">
    <source>
        <dbReference type="EMBL" id="MBO8431668.1"/>
    </source>
</evidence>
<feature type="domain" description="Fibronectin type-III" evidence="3">
    <location>
        <begin position="686"/>
        <end position="781"/>
    </location>
</feature>
<name>A0A9D9DS32_9BACT</name>
<dbReference type="SUPFAM" id="SSF49265">
    <property type="entry name" value="Fibronectin type III"/>
    <property type="match status" value="3"/>
</dbReference>
<feature type="domain" description="Fibronectin type-III" evidence="3">
    <location>
        <begin position="1074"/>
        <end position="1161"/>
    </location>
</feature>